<evidence type="ECO:0000313" key="1">
    <source>
        <dbReference type="EMBL" id="RTE09783.1"/>
    </source>
</evidence>
<dbReference type="Gene3D" id="1.10.150.20">
    <property type="entry name" value="5' to 3' exonuclease, C-terminal subdomain"/>
    <property type="match status" value="1"/>
</dbReference>
<protein>
    <submittedName>
        <fullName evidence="1">DNA-binding protein</fullName>
    </submittedName>
</protein>
<reference evidence="1 2" key="1">
    <citation type="submission" date="2018-12" db="EMBL/GenBank/DDBJ databases">
        <title>Bacillus ochoae sp. nov., Paenibacillus whitsoniae sp. nov., Paenibacillus spiritus sp. nov. Isolated from the Mars Exploration Rover during spacecraft assembly.</title>
        <authorList>
            <person name="Seuylemezian A."/>
            <person name="Vaishampayan P."/>
        </authorList>
    </citation>
    <scope>NUCLEOTIDE SEQUENCE [LARGE SCALE GENOMIC DNA]</scope>
    <source>
        <strain evidence="1 2">MER 54</strain>
    </source>
</reference>
<name>A0A3S0BW93_9BACL</name>
<dbReference type="EMBL" id="RXHU01000027">
    <property type="protein sequence ID" value="RTE09783.1"/>
    <property type="molecule type" value="Genomic_DNA"/>
</dbReference>
<sequence>MKQAPSNDFEQIKGLASPARRALAGAGITRLAQLSEKTEAELLQLHGMGPKAMGALRAALQAQGMSFQAGTD</sequence>
<dbReference type="Proteomes" id="UP000276128">
    <property type="component" value="Unassembled WGS sequence"/>
</dbReference>
<dbReference type="OrthoDB" id="7950977at2"/>
<keyword evidence="1" id="KW-0238">DNA-binding</keyword>
<gene>
    <name evidence="1" type="ORF">EJQ19_11110</name>
</gene>
<keyword evidence="2" id="KW-1185">Reference proteome</keyword>
<organism evidence="1 2">
    <name type="scientific">Paenibacillus whitsoniae</name>
    <dbReference type="NCBI Taxonomy" id="2496558"/>
    <lineage>
        <taxon>Bacteria</taxon>
        <taxon>Bacillati</taxon>
        <taxon>Bacillota</taxon>
        <taxon>Bacilli</taxon>
        <taxon>Bacillales</taxon>
        <taxon>Paenibacillaceae</taxon>
        <taxon>Paenibacillus</taxon>
    </lineage>
</organism>
<comment type="caution">
    <text evidence="1">The sequence shown here is derived from an EMBL/GenBank/DDBJ whole genome shotgun (WGS) entry which is preliminary data.</text>
</comment>
<dbReference type="SUPFAM" id="SSF47789">
    <property type="entry name" value="C-terminal domain of RNA polymerase alpha subunit"/>
    <property type="match status" value="1"/>
</dbReference>
<dbReference type="RefSeq" id="WP_126141278.1">
    <property type="nucleotide sequence ID" value="NZ_RXHU01000027.1"/>
</dbReference>
<accession>A0A3S0BW93</accession>
<proteinExistence type="predicted"/>
<dbReference type="GO" id="GO:0003677">
    <property type="term" value="F:DNA binding"/>
    <property type="evidence" value="ECO:0007669"/>
    <property type="project" value="UniProtKB-KW"/>
</dbReference>
<dbReference type="AlphaFoldDB" id="A0A3S0BW93"/>
<evidence type="ECO:0000313" key="2">
    <source>
        <dbReference type="Proteomes" id="UP000276128"/>
    </source>
</evidence>